<reference evidence="2 3" key="1">
    <citation type="submission" date="2015-10" db="EMBL/GenBank/DDBJ databases">
        <title>Genome analyses suggest a sexual origin of heterokaryosis in a supposedly ancient asexual fungus.</title>
        <authorList>
            <person name="Ropars J."/>
            <person name="Sedzielewska K."/>
            <person name="Noel J."/>
            <person name="Charron P."/>
            <person name="Farinelli L."/>
            <person name="Marton T."/>
            <person name="Kruger M."/>
            <person name="Pelin A."/>
            <person name="Brachmann A."/>
            <person name="Corradi N."/>
        </authorList>
    </citation>
    <scope>NUCLEOTIDE SEQUENCE [LARGE SCALE GENOMIC DNA]</scope>
    <source>
        <strain evidence="2 3">A4</strain>
    </source>
</reference>
<comment type="caution">
    <text evidence="2">The sequence shown here is derived from an EMBL/GenBank/DDBJ whole genome shotgun (WGS) entry which is preliminary data.</text>
</comment>
<feature type="compositionally biased region" description="Acidic residues" evidence="1">
    <location>
        <begin position="99"/>
        <end position="116"/>
    </location>
</feature>
<dbReference type="VEuPathDB" id="FungiDB:FUN_008839"/>
<proteinExistence type="predicted"/>
<organism evidence="2 3">
    <name type="scientific">Rhizophagus irregularis</name>
    <dbReference type="NCBI Taxonomy" id="588596"/>
    <lineage>
        <taxon>Eukaryota</taxon>
        <taxon>Fungi</taxon>
        <taxon>Fungi incertae sedis</taxon>
        <taxon>Mucoromycota</taxon>
        <taxon>Glomeromycotina</taxon>
        <taxon>Glomeromycetes</taxon>
        <taxon>Glomerales</taxon>
        <taxon>Glomeraceae</taxon>
        <taxon>Rhizophagus</taxon>
    </lineage>
</organism>
<evidence type="ECO:0000256" key="1">
    <source>
        <dbReference type="SAM" id="MobiDB-lite"/>
    </source>
</evidence>
<dbReference type="Proteomes" id="UP000234323">
    <property type="component" value="Unassembled WGS sequence"/>
</dbReference>
<keyword evidence="3" id="KW-1185">Reference proteome</keyword>
<dbReference type="AlphaFoldDB" id="A0A2I1H2F9"/>
<evidence type="ECO:0000313" key="3">
    <source>
        <dbReference type="Proteomes" id="UP000234323"/>
    </source>
</evidence>
<protein>
    <submittedName>
        <fullName evidence="2">Uncharacterized protein</fullName>
    </submittedName>
</protein>
<gene>
    <name evidence="2" type="ORF">RhiirA4_408780</name>
</gene>
<evidence type="ECO:0000313" key="2">
    <source>
        <dbReference type="EMBL" id="PKY53058.1"/>
    </source>
</evidence>
<dbReference type="EMBL" id="LLXI01001319">
    <property type="protein sequence ID" value="PKY53058.1"/>
    <property type="molecule type" value="Genomic_DNA"/>
</dbReference>
<feature type="compositionally biased region" description="Low complexity" evidence="1">
    <location>
        <begin position="117"/>
        <end position="127"/>
    </location>
</feature>
<accession>A0A2I1H2F9</accession>
<sequence>MEFTDDSEDVEQDNEVLEEPDQINVLEVLPPKESTAPIPLAHVSNTSDNSKEEAWFDEDMFFNEVNLTKVNTVTSNDDMYFDETNEVNTHDGDSNSCNDDSDSDDSEEEMPDDSDNDGYNRYSGYSGYNEYSECDRGYYYCDRRYERKSSPMMSPIISPVTA</sequence>
<dbReference type="VEuPathDB" id="FungiDB:RhiirFUN_015087"/>
<feature type="region of interest" description="Disordered" evidence="1">
    <location>
        <begin position="79"/>
        <end position="127"/>
    </location>
</feature>
<dbReference type="VEuPathDB" id="FungiDB:RhiirA1_455579"/>
<feature type="region of interest" description="Disordered" evidence="1">
    <location>
        <begin position="1"/>
        <end position="21"/>
    </location>
</feature>
<name>A0A2I1H2F9_9GLOM</name>